<sequence length="117" mass="14084">MKRIITKRVYDDAAQNDGYRVLVDKIWPRGVSKEEADLDEWNKDVAPSDDLRKWFDHKEERFDEFSKKYKKELKDNQKEELKRLKDVTKEHQLCLLFGAKDQEHHQAVVLKEILENL</sequence>
<keyword evidence="2" id="KW-1185">Reference proteome</keyword>
<evidence type="ECO:0000313" key="2">
    <source>
        <dbReference type="Proteomes" id="UP000317169"/>
    </source>
</evidence>
<dbReference type="EMBL" id="VIAR01000005">
    <property type="protein sequence ID" value="TQD39017.1"/>
    <property type="molecule type" value="Genomic_DNA"/>
</dbReference>
<dbReference type="PANTHER" id="PTHR36849">
    <property type="entry name" value="CYTOPLASMIC PROTEIN-RELATED"/>
    <property type="match status" value="1"/>
</dbReference>
<organism evidence="1 2">
    <name type="scientific">Haloflavibacter putidus</name>
    <dbReference type="NCBI Taxonomy" id="2576776"/>
    <lineage>
        <taxon>Bacteria</taxon>
        <taxon>Pseudomonadati</taxon>
        <taxon>Bacteroidota</taxon>
        <taxon>Flavobacteriia</taxon>
        <taxon>Flavobacteriales</taxon>
        <taxon>Flavobacteriaceae</taxon>
        <taxon>Haloflavibacter</taxon>
    </lineage>
</organism>
<accession>A0A507ZPS9</accession>
<name>A0A507ZPS9_9FLAO</name>
<dbReference type="Proteomes" id="UP000317169">
    <property type="component" value="Unassembled WGS sequence"/>
</dbReference>
<dbReference type="AlphaFoldDB" id="A0A507ZPS9"/>
<proteinExistence type="predicted"/>
<reference evidence="1 2" key="1">
    <citation type="submission" date="2019-06" db="EMBL/GenBank/DDBJ databases">
        <title>Flavibacter putida gen. nov., sp. nov., a novel marine bacterium of the family Flavobacteriaceae isolated from coastal seawater.</title>
        <authorList>
            <person name="Feng X."/>
        </authorList>
    </citation>
    <scope>NUCLEOTIDE SEQUENCE [LARGE SCALE GENOMIC DNA]</scope>
    <source>
        <strain evidence="1 2">PLHSN227</strain>
    </source>
</reference>
<comment type="caution">
    <text evidence="1">The sequence shown here is derived from an EMBL/GenBank/DDBJ whole genome shotgun (WGS) entry which is preliminary data.</text>
</comment>
<dbReference type="Pfam" id="PF22752">
    <property type="entry name" value="DUF488-N3i"/>
    <property type="match status" value="1"/>
</dbReference>
<dbReference type="InterPro" id="IPR052552">
    <property type="entry name" value="YeaO-like"/>
</dbReference>
<dbReference type="OrthoDB" id="9790745at2"/>
<gene>
    <name evidence="1" type="ORF">FKR84_06360</name>
</gene>
<protein>
    <submittedName>
        <fullName evidence="1">DUF488 domain-containing protein</fullName>
    </submittedName>
</protein>
<evidence type="ECO:0000313" key="1">
    <source>
        <dbReference type="EMBL" id="TQD39017.1"/>
    </source>
</evidence>
<dbReference type="RefSeq" id="WP_141421465.1">
    <property type="nucleotide sequence ID" value="NZ_VIAR01000005.1"/>
</dbReference>
<dbReference type="PANTHER" id="PTHR36849:SF1">
    <property type="entry name" value="CYTOPLASMIC PROTEIN"/>
    <property type="match status" value="1"/>
</dbReference>